<dbReference type="AlphaFoldDB" id="A0A0E2Z0Y0"/>
<organism evidence="1 2">
    <name type="scientific">Nitrosococcus oceani C-27</name>
    <dbReference type="NCBI Taxonomy" id="314279"/>
    <lineage>
        <taxon>Bacteria</taxon>
        <taxon>Pseudomonadati</taxon>
        <taxon>Pseudomonadota</taxon>
        <taxon>Gammaproteobacteria</taxon>
        <taxon>Chromatiales</taxon>
        <taxon>Chromatiaceae</taxon>
        <taxon>Nitrosococcus</taxon>
    </lineage>
</organism>
<accession>A0A0E2Z0Y0</accession>
<comment type="caution">
    <text evidence="1">The sequence shown here is derived from an EMBL/GenBank/DDBJ whole genome shotgun (WGS) entry which is preliminary data.</text>
</comment>
<dbReference type="Proteomes" id="UP000028839">
    <property type="component" value="Unassembled WGS sequence"/>
</dbReference>
<feature type="non-terminal residue" evidence="1">
    <location>
        <position position="1"/>
    </location>
</feature>
<gene>
    <name evidence="1" type="ORF">IB75_09600</name>
</gene>
<dbReference type="HOGENOM" id="CLU_3352691_0_0_6"/>
<dbReference type="EMBL" id="JPGN01000059">
    <property type="protein sequence ID" value="KFI19283.1"/>
    <property type="molecule type" value="Genomic_DNA"/>
</dbReference>
<sequence>EDFSVVRQEGKRQVRRPIKHYTECGIEFEQATEATV</sequence>
<protein>
    <submittedName>
        <fullName evidence="1">Transcriptional regulator</fullName>
    </submittedName>
</protein>
<name>A0A0E2Z0Y0_9GAMM</name>
<reference evidence="1 2" key="1">
    <citation type="submission" date="2014-07" db="EMBL/GenBank/DDBJ databases">
        <title>Comparative analysis of Nitrosococcus oceani genome inventories of strains from Pacific and Atlantic gyres.</title>
        <authorList>
            <person name="Lim C.K."/>
            <person name="Wang L."/>
            <person name="Sayavedra-Soto L.A."/>
            <person name="Klotz M.G."/>
        </authorList>
    </citation>
    <scope>NUCLEOTIDE SEQUENCE [LARGE SCALE GENOMIC DNA]</scope>
    <source>
        <strain evidence="1 2">C-27</strain>
    </source>
</reference>
<evidence type="ECO:0000313" key="1">
    <source>
        <dbReference type="EMBL" id="KFI19283.1"/>
    </source>
</evidence>
<evidence type="ECO:0000313" key="2">
    <source>
        <dbReference type="Proteomes" id="UP000028839"/>
    </source>
</evidence>
<proteinExistence type="predicted"/>